<dbReference type="AlphaFoldDB" id="A0A6B0UTI5"/>
<reference evidence="2" key="1">
    <citation type="submission" date="2019-12" db="EMBL/GenBank/DDBJ databases">
        <title>An insight into the sialome of adult female Ixodes ricinus ticks feeding for 6 days.</title>
        <authorList>
            <person name="Perner J."/>
            <person name="Ribeiro J.M.C."/>
        </authorList>
    </citation>
    <scope>NUCLEOTIDE SEQUENCE</scope>
    <source>
        <strain evidence="2">Semi-engorged</strain>
        <tissue evidence="2">Salivary glands</tissue>
    </source>
</reference>
<sequence length="138" mass="14537">MVLTIYLLVLLALLVVEVGFEGQLGAAQEALEAALVVEGEVFERAHLVDLVHRLATPQAGVLVGIHDRGSRWGHSGRVGTSCADVAVLTGTSLRVRGVAEARHRGTRGAAASAFLQSARLSRHIAKPVRRPTDGTVCA</sequence>
<evidence type="ECO:0000256" key="1">
    <source>
        <dbReference type="SAM" id="SignalP"/>
    </source>
</evidence>
<name>A0A6B0UTI5_IXORI</name>
<organism evidence="2">
    <name type="scientific">Ixodes ricinus</name>
    <name type="common">Common tick</name>
    <name type="synonym">Acarus ricinus</name>
    <dbReference type="NCBI Taxonomy" id="34613"/>
    <lineage>
        <taxon>Eukaryota</taxon>
        <taxon>Metazoa</taxon>
        <taxon>Ecdysozoa</taxon>
        <taxon>Arthropoda</taxon>
        <taxon>Chelicerata</taxon>
        <taxon>Arachnida</taxon>
        <taxon>Acari</taxon>
        <taxon>Parasitiformes</taxon>
        <taxon>Ixodida</taxon>
        <taxon>Ixodoidea</taxon>
        <taxon>Ixodidae</taxon>
        <taxon>Ixodinae</taxon>
        <taxon>Ixodes</taxon>
    </lineage>
</organism>
<accession>A0A6B0UTI5</accession>
<dbReference type="EMBL" id="GIFC01010748">
    <property type="protein sequence ID" value="MXU92831.1"/>
    <property type="molecule type" value="Transcribed_RNA"/>
</dbReference>
<evidence type="ECO:0000313" key="2">
    <source>
        <dbReference type="EMBL" id="MXU92831.1"/>
    </source>
</evidence>
<feature type="signal peptide" evidence="1">
    <location>
        <begin position="1"/>
        <end position="19"/>
    </location>
</feature>
<protein>
    <submittedName>
        <fullName evidence="2">Putative secreted protein</fullName>
    </submittedName>
</protein>
<proteinExistence type="predicted"/>
<keyword evidence="1" id="KW-0732">Signal</keyword>
<feature type="chain" id="PRO_5025394116" evidence="1">
    <location>
        <begin position="20"/>
        <end position="138"/>
    </location>
</feature>